<sequence>MEERKFSDDVPESQGERKTDDEIEKTTECIEETKETDRIKCADDIESEKKGMKEVTTDSGLKILPLKTPTKLPSDHLMKKAKKIRRKKIKSLKRDKSEKRTKMVEERTKLQTELSIQSKESETESDSDLPVKSNEIVSQQQILLLSSPSVSPSKEPIAIPKMRQPSVEAVPMPPAIVPEISPPSKESIRTLEVQQASLVPIAPKELIAIQETQQSSEKLLPSGESIIKPEAQQPPAISLASKELIKVTRNAERCSTCYGTAK</sequence>
<protein>
    <submittedName>
        <fullName evidence="2">Uncharacterized protein</fullName>
    </submittedName>
</protein>
<proteinExistence type="predicted"/>
<dbReference type="Proteomes" id="UP000004810">
    <property type="component" value="Unassembled WGS sequence"/>
</dbReference>
<name>J9E6F1_WUCBA</name>
<evidence type="ECO:0000313" key="3">
    <source>
        <dbReference type="Proteomes" id="UP000004810"/>
    </source>
</evidence>
<feature type="region of interest" description="Disordered" evidence="1">
    <location>
        <begin position="1"/>
        <end position="26"/>
    </location>
</feature>
<feature type="region of interest" description="Disordered" evidence="1">
    <location>
        <begin position="66"/>
        <end position="132"/>
    </location>
</feature>
<feature type="compositionally biased region" description="Basic and acidic residues" evidence="1">
    <location>
        <begin position="92"/>
        <end position="110"/>
    </location>
</feature>
<organism evidence="2 3">
    <name type="scientific">Wuchereria bancrofti</name>
    <dbReference type="NCBI Taxonomy" id="6293"/>
    <lineage>
        <taxon>Eukaryota</taxon>
        <taxon>Metazoa</taxon>
        <taxon>Ecdysozoa</taxon>
        <taxon>Nematoda</taxon>
        <taxon>Chromadorea</taxon>
        <taxon>Rhabditida</taxon>
        <taxon>Spirurina</taxon>
        <taxon>Spiruromorpha</taxon>
        <taxon>Filarioidea</taxon>
        <taxon>Onchocercidae</taxon>
        <taxon>Wuchereria</taxon>
    </lineage>
</organism>
<dbReference type="AlphaFoldDB" id="J9E6F1"/>
<gene>
    <name evidence="2" type="ORF">WUBG_11202</name>
</gene>
<evidence type="ECO:0000256" key="1">
    <source>
        <dbReference type="SAM" id="MobiDB-lite"/>
    </source>
</evidence>
<accession>J9E6F1</accession>
<reference evidence="3" key="1">
    <citation type="submission" date="2012-08" db="EMBL/GenBank/DDBJ databases">
        <title>The Genome Sequence of Wuchereria bancrofti.</title>
        <authorList>
            <person name="Nutman T.B."/>
            <person name="Fink D.L."/>
            <person name="Russ C."/>
            <person name="Young S."/>
            <person name="Zeng Q."/>
            <person name="Koehrsen M."/>
            <person name="Alvarado L."/>
            <person name="Berlin A."/>
            <person name="Chapman S.B."/>
            <person name="Chen Z."/>
            <person name="Freedman E."/>
            <person name="Gellesch M."/>
            <person name="Goldberg J."/>
            <person name="Griggs A."/>
            <person name="Gujja S."/>
            <person name="Heilman E.R."/>
            <person name="Heiman D."/>
            <person name="Hepburn T."/>
            <person name="Howarth C."/>
            <person name="Jen D."/>
            <person name="Larson L."/>
            <person name="Lewis B."/>
            <person name="Mehta T."/>
            <person name="Park D."/>
            <person name="Pearson M."/>
            <person name="Roberts A."/>
            <person name="Saif S."/>
            <person name="Shea T."/>
            <person name="Shenoy N."/>
            <person name="Sisk P."/>
            <person name="Stolte C."/>
            <person name="Sykes S."/>
            <person name="Walk T."/>
            <person name="White J."/>
            <person name="Yandava C."/>
            <person name="Haas B."/>
            <person name="Henn M.R."/>
            <person name="Nusbaum C."/>
            <person name="Birren B."/>
        </authorList>
    </citation>
    <scope>NUCLEOTIDE SEQUENCE [LARGE SCALE GENOMIC DNA]</scope>
    <source>
        <strain evidence="3">NA</strain>
    </source>
</reference>
<comment type="caution">
    <text evidence="2">The sequence shown here is derived from an EMBL/GenBank/DDBJ whole genome shotgun (WGS) entry which is preliminary data.</text>
</comment>
<evidence type="ECO:0000313" key="2">
    <source>
        <dbReference type="EMBL" id="EJW77881.1"/>
    </source>
</evidence>
<dbReference type="EMBL" id="ADBV01007242">
    <property type="protein sequence ID" value="EJW77881.1"/>
    <property type="molecule type" value="Genomic_DNA"/>
</dbReference>
<feature type="compositionally biased region" description="Basic residues" evidence="1">
    <location>
        <begin position="79"/>
        <end position="91"/>
    </location>
</feature>